<proteinExistence type="predicted"/>
<evidence type="ECO:0000313" key="4">
    <source>
        <dbReference type="Proteomes" id="UP000507163"/>
    </source>
</evidence>
<accession>A0A077TNS2</accession>
<reference evidence="2" key="3">
    <citation type="submission" date="2019-05" db="EMBL/GenBank/DDBJ databases">
        <authorList>
            <consortium name="Pathogen Informatics"/>
        </authorList>
    </citation>
    <scope>NUCLEOTIDE SEQUENCE</scope>
    <source>
        <strain evidence="1 4">AJ</strain>
        <strain evidence="2">AS</strain>
    </source>
</reference>
<keyword evidence="3" id="KW-1185">Reference proteome</keyword>
<reference evidence="2 3" key="1">
    <citation type="journal article" date="2014" name="BMC Biol.">
        <title>A comprehensive evaluation of rodent malaria parasite genomes and gene expression.</title>
        <authorList>
            <person name="Otto T.D."/>
            <person name="Bohme U."/>
            <person name="Jackson A.P."/>
            <person name="Hunt M."/>
            <person name="Franke-Fayard B."/>
            <person name="Hoeijmakers W.A."/>
            <person name="Religa A.A."/>
            <person name="Robertson L."/>
            <person name="Sanders M."/>
            <person name="Ogun S.A."/>
            <person name="Cunningham D."/>
            <person name="Erhart A."/>
            <person name="Billker O."/>
            <person name="Khan S.M."/>
            <person name="Stunnenberg H.G."/>
            <person name="Langhorne J."/>
            <person name="Holder A.A."/>
            <person name="Waters A.P."/>
            <person name="Newbold C.I."/>
            <person name="Pain A."/>
            <person name="Berriman M."/>
            <person name="Janse C.J."/>
        </authorList>
    </citation>
    <scope>NUCLEOTIDE SEQUENCE [LARGE SCALE GENOMIC DNA]</scope>
    <source>
        <strain evidence="2 3">AS</strain>
    </source>
</reference>
<dbReference type="Pfam" id="PF00687">
    <property type="entry name" value="Ribosomal_L1"/>
    <property type="match status" value="1"/>
</dbReference>
<organism evidence="2 3">
    <name type="scientific">Plasmodium chabaudi chabaudi</name>
    <dbReference type="NCBI Taxonomy" id="31271"/>
    <lineage>
        <taxon>Eukaryota</taxon>
        <taxon>Sar</taxon>
        <taxon>Alveolata</taxon>
        <taxon>Apicomplexa</taxon>
        <taxon>Aconoidasida</taxon>
        <taxon>Haemosporida</taxon>
        <taxon>Plasmodiidae</taxon>
        <taxon>Plasmodium</taxon>
        <taxon>Plasmodium (Vinckeia)</taxon>
    </lineage>
</organism>
<sequence length="312" mass="36835">MDKKMKTKIKKKEIFEKKKKENKKFLNYVKTNQKYENFQKAILNNKNQKINHNIKKLHDTTIKNKDIPSNNIKIHDQIIEPNTFSKAYNFIFDKVINSQAANTPIDTHMLYCNFDLSVSYHIGKSYNFPINLIHSYYSDVIILVSENGDMWKNMVIENKLKRVKKVITYDKLEDVYYKNDLLNDLVKRFDLYIFDSSTKAKKYGNLISKIKKYNKTYTTVQINEDNFVDTINRVIRRTYTDLNKGSTHSVPIGYLTLGKDKLYDNIKESAKIMLQFYEQKKISVVSINLRYINMTIPVYIQALKDGTISESY</sequence>
<dbReference type="EMBL" id="LK022888">
    <property type="protein sequence ID" value="VTZ69431.1"/>
    <property type="molecule type" value="Genomic_DNA"/>
</dbReference>
<evidence type="ECO:0000313" key="2">
    <source>
        <dbReference type="EMBL" id="VTZ69431.1"/>
    </source>
</evidence>
<dbReference type="GO" id="GO:0005840">
    <property type="term" value="C:ribosome"/>
    <property type="evidence" value="ECO:0007669"/>
    <property type="project" value="UniProtKB-KW"/>
</dbReference>
<dbReference type="KEGG" id="pcb:PCHAS_1143800"/>
<protein>
    <submittedName>
        <fullName evidence="2">Ribosomal protein L1, putative</fullName>
    </submittedName>
</protein>
<dbReference type="SUPFAM" id="SSF56808">
    <property type="entry name" value="Ribosomal protein L1"/>
    <property type="match status" value="1"/>
</dbReference>
<dbReference type="Proteomes" id="UP000507163">
    <property type="component" value="Chromosome 11"/>
</dbReference>
<dbReference type="AlphaFoldDB" id="A0A077TNS2"/>
<name>A0A077TNS2_PLACU</name>
<dbReference type="InterPro" id="IPR023674">
    <property type="entry name" value="Ribosomal_uL1-like"/>
</dbReference>
<dbReference type="InterPro" id="IPR028364">
    <property type="entry name" value="Ribosomal_uL1/biogenesis"/>
</dbReference>
<reference evidence="2" key="2">
    <citation type="submission" date="2014-05" db="EMBL/GenBank/DDBJ databases">
        <authorList>
            <person name="Aslett M.A."/>
            <person name="De Silva N."/>
        </authorList>
    </citation>
    <scope>NUCLEOTIDE SEQUENCE</scope>
    <source>
        <strain evidence="2">AS</strain>
    </source>
</reference>
<dbReference type="Proteomes" id="UP000071118">
    <property type="component" value="Chromosome 11"/>
</dbReference>
<dbReference type="VEuPathDB" id="PlasmoDB:PCHAS_1143800"/>
<dbReference type="RefSeq" id="XP_016654107.1">
    <property type="nucleotide sequence ID" value="XM_016798734.1"/>
</dbReference>
<evidence type="ECO:0000313" key="1">
    <source>
        <dbReference type="EMBL" id="SCM24142.1"/>
    </source>
</evidence>
<keyword evidence="2" id="KW-0687">Ribonucleoprotein</keyword>
<gene>
    <name evidence="1" type="ORF">PCHAJ_000303400</name>
    <name evidence="2" type="ORF">PCHAS_1143800</name>
</gene>
<keyword evidence="2" id="KW-0689">Ribosomal protein</keyword>
<dbReference type="OrthoDB" id="10251727at2759"/>
<dbReference type="EMBL" id="LT608177">
    <property type="protein sequence ID" value="SCM24142.1"/>
    <property type="molecule type" value="Genomic_DNA"/>
</dbReference>
<dbReference type="GeneID" id="27794926"/>
<evidence type="ECO:0000313" key="3">
    <source>
        <dbReference type="Proteomes" id="UP000071118"/>
    </source>
</evidence>